<evidence type="ECO:0000313" key="8">
    <source>
        <dbReference type="Proteomes" id="UP000009005"/>
    </source>
</evidence>
<evidence type="ECO:0000256" key="5">
    <source>
        <dbReference type="SAM" id="Phobius"/>
    </source>
</evidence>
<feature type="domain" description="Sodium/calcium exchanger membrane region" evidence="6">
    <location>
        <begin position="71"/>
        <end position="227"/>
    </location>
</feature>
<dbReference type="InterPro" id="IPR044880">
    <property type="entry name" value="NCX_ion-bd_dom_sf"/>
</dbReference>
<evidence type="ECO:0000256" key="2">
    <source>
        <dbReference type="ARBA" id="ARBA00022692"/>
    </source>
</evidence>
<keyword evidence="8" id="KW-1185">Reference proteome</keyword>
<evidence type="ECO:0000313" key="7">
    <source>
        <dbReference type="EMBL" id="AFN64970.1"/>
    </source>
</evidence>
<feature type="transmembrane region" description="Helical" evidence="5">
    <location>
        <begin position="134"/>
        <end position="153"/>
    </location>
</feature>
<organism evidence="7 8">
    <name type="scientific">Mycoplasma wenyonii (strain Massachusetts)</name>
    <name type="common">Eperythrozoon wenyonii</name>
    <dbReference type="NCBI Taxonomy" id="1197325"/>
    <lineage>
        <taxon>Bacteria</taxon>
        <taxon>Bacillati</taxon>
        <taxon>Mycoplasmatota</taxon>
        <taxon>Mollicutes</taxon>
        <taxon>Mycoplasmataceae</taxon>
        <taxon>Mycoplasma</taxon>
    </lineage>
</organism>
<feature type="transmembrane region" description="Helical" evidence="5">
    <location>
        <begin position="216"/>
        <end position="234"/>
    </location>
</feature>
<evidence type="ECO:0000256" key="3">
    <source>
        <dbReference type="ARBA" id="ARBA00022989"/>
    </source>
</evidence>
<dbReference type="Pfam" id="PF01699">
    <property type="entry name" value="Na_Ca_ex"/>
    <property type="match status" value="1"/>
</dbReference>
<evidence type="ECO:0000259" key="6">
    <source>
        <dbReference type="Pfam" id="PF01699"/>
    </source>
</evidence>
<feature type="transmembrane region" description="Helical" evidence="5">
    <location>
        <begin position="173"/>
        <end position="195"/>
    </location>
</feature>
<evidence type="ECO:0000256" key="1">
    <source>
        <dbReference type="ARBA" id="ARBA00004141"/>
    </source>
</evidence>
<dbReference type="AlphaFoldDB" id="I6ZIG6"/>
<feature type="transmembrane region" description="Helical" evidence="5">
    <location>
        <begin position="68"/>
        <end position="87"/>
    </location>
</feature>
<sequence length="243" mass="27617">MWFLFTFELALLLVAVSFPTFSTKLNIGQISPLPFLFCLVWICYLVFSKKEKEEIKSYSNIFDKLSKNKFLGVFGLIFICFSGLSFLNFNIVTKFEKSFSIPRNIGLGTILSLVTSFPEFSSFFFLFKSRHFGLASAGIFGSALFNLFLPSLTQSIQGGWILSQLSTDTNTQTSLSCWLGLALVLNLLFLVAFYTNSKGNYILNLKYEKWNLSWDWVLVLCYLTCSFILFPIFLKSDGAETAK</sequence>
<dbReference type="GO" id="GO:0055085">
    <property type="term" value="P:transmembrane transport"/>
    <property type="evidence" value="ECO:0007669"/>
    <property type="project" value="InterPro"/>
</dbReference>
<dbReference type="InterPro" id="IPR004837">
    <property type="entry name" value="NaCa_Exmemb"/>
</dbReference>
<dbReference type="EMBL" id="CP003703">
    <property type="protein sequence ID" value="AFN64970.1"/>
    <property type="molecule type" value="Genomic_DNA"/>
</dbReference>
<dbReference type="GO" id="GO:0016020">
    <property type="term" value="C:membrane"/>
    <property type="evidence" value="ECO:0007669"/>
    <property type="project" value="UniProtKB-SubCell"/>
</dbReference>
<keyword evidence="3 5" id="KW-1133">Transmembrane helix</keyword>
<dbReference type="Gene3D" id="1.20.1420.30">
    <property type="entry name" value="NCX, central ion-binding region"/>
    <property type="match status" value="1"/>
</dbReference>
<accession>I6ZIG6</accession>
<dbReference type="HOGENOM" id="CLU_1188908_0_0_14"/>
<feature type="transmembrane region" description="Helical" evidence="5">
    <location>
        <begin position="27"/>
        <end position="47"/>
    </location>
</feature>
<gene>
    <name evidence="7" type="ordered locus">WEN_00835</name>
</gene>
<dbReference type="STRING" id="1197325.WEN_00835"/>
<keyword evidence="2 5" id="KW-0812">Transmembrane</keyword>
<evidence type="ECO:0000256" key="4">
    <source>
        <dbReference type="ARBA" id="ARBA00023136"/>
    </source>
</evidence>
<dbReference type="KEGG" id="mwe:WEN_00835"/>
<keyword evidence="4 5" id="KW-0472">Membrane</keyword>
<protein>
    <submittedName>
        <fullName evidence="7">Sodium/calcium exchanger family protein</fullName>
    </submittedName>
</protein>
<dbReference type="Proteomes" id="UP000009005">
    <property type="component" value="Chromosome"/>
</dbReference>
<proteinExistence type="predicted"/>
<name>I6ZIG6_MYCWM</name>
<feature type="transmembrane region" description="Helical" evidence="5">
    <location>
        <begin position="107"/>
        <end position="127"/>
    </location>
</feature>
<comment type="subcellular location">
    <subcellularLocation>
        <location evidence="1">Membrane</location>
        <topology evidence="1">Multi-pass membrane protein</topology>
    </subcellularLocation>
</comment>
<reference evidence="7 8" key="1">
    <citation type="journal article" date="2012" name="J. Bacteriol.">
        <title>Complete genome sequence of Mycoplasma wenyonii strain Massachusetts.</title>
        <authorList>
            <person name="Dos Santos A.P."/>
            <person name="Guimaraes A.M."/>
            <person name="do Nascimento N.C."/>
            <person name="Sanmiguel P.J."/>
            <person name="Messick J.B."/>
        </authorList>
    </citation>
    <scope>NUCLEOTIDE SEQUENCE [LARGE SCALE GENOMIC DNA]</scope>
    <source>
        <strain evidence="7 8">Massachusetts</strain>
    </source>
</reference>